<dbReference type="InterPro" id="IPR019074">
    <property type="entry name" value="YabQ"/>
</dbReference>
<dbReference type="EMBL" id="AAVO02000014">
    <property type="protein sequence ID" value="EDM86546.1"/>
    <property type="molecule type" value="Genomic_DNA"/>
</dbReference>
<dbReference type="RefSeq" id="WP_005428684.1">
    <property type="nucleotide sequence ID" value="NZ_DS264342.1"/>
</dbReference>
<sequence length="135" mass="16312">MSSYIRLEILLFFRAFETGVGMLVVYRLTDMLKRRLFCDRMWNSTVDILYWLLAGLLLFTALYQCNYGRIRFFMLAGVAFGGIFANFVLNRLLFLVKRCKISSYRHTKRRLWCNRRGRRFEKVKKRKKNKKKNSE</sequence>
<comment type="caution">
    <text evidence="2">The sequence shown here is derived from an EMBL/GenBank/DDBJ whole genome shotgun (WGS) entry which is preliminary data.</text>
</comment>
<dbReference type="AlphaFoldDB" id="A5ZV97"/>
<reference evidence="2 3" key="2">
    <citation type="submission" date="2007-04" db="EMBL/GenBank/DDBJ databases">
        <title>Draft genome sequence of Ruminococcus obeum (ATCC 29174).</title>
        <authorList>
            <person name="Sudarsanam P."/>
            <person name="Ley R."/>
            <person name="Guruge J."/>
            <person name="Turnbaugh P.J."/>
            <person name="Mahowald M."/>
            <person name="Liep D."/>
            <person name="Gordon J."/>
        </authorList>
    </citation>
    <scope>NUCLEOTIDE SEQUENCE [LARGE SCALE GENOMIC DNA]</scope>
    <source>
        <strain evidence="2 3">ATCC 29174</strain>
    </source>
</reference>
<dbReference type="NCBIfam" id="TIGR02893">
    <property type="entry name" value="spore_yabQ"/>
    <property type="match status" value="1"/>
</dbReference>
<feature type="transmembrane region" description="Helical" evidence="1">
    <location>
        <begin position="72"/>
        <end position="96"/>
    </location>
</feature>
<evidence type="ECO:0000256" key="1">
    <source>
        <dbReference type="SAM" id="Phobius"/>
    </source>
</evidence>
<feature type="transmembrane region" description="Helical" evidence="1">
    <location>
        <begin position="7"/>
        <end position="28"/>
    </location>
</feature>
<keyword evidence="1" id="KW-1133">Transmembrane helix</keyword>
<name>A5ZV97_9FIRM</name>
<proteinExistence type="predicted"/>
<evidence type="ECO:0000313" key="3">
    <source>
        <dbReference type="Proteomes" id="UP000006002"/>
    </source>
</evidence>
<gene>
    <name evidence="2" type="ORF">RUMOBE_02932</name>
</gene>
<organism evidence="2 3">
    <name type="scientific">Blautia obeum ATCC 29174</name>
    <dbReference type="NCBI Taxonomy" id="411459"/>
    <lineage>
        <taxon>Bacteria</taxon>
        <taxon>Bacillati</taxon>
        <taxon>Bacillota</taxon>
        <taxon>Clostridia</taxon>
        <taxon>Lachnospirales</taxon>
        <taxon>Lachnospiraceae</taxon>
        <taxon>Blautia</taxon>
    </lineage>
</organism>
<protein>
    <recommendedName>
        <fullName evidence="4">Spore cortex biosynthesis protein YabQ</fullName>
    </recommendedName>
</protein>
<dbReference type="Proteomes" id="UP000006002">
    <property type="component" value="Unassembled WGS sequence"/>
</dbReference>
<dbReference type="HOGENOM" id="CLU_1881710_0_0_9"/>
<keyword evidence="1" id="KW-0472">Membrane</keyword>
<keyword evidence="1" id="KW-0812">Transmembrane</keyword>
<accession>A5ZV97</accession>
<evidence type="ECO:0000313" key="2">
    <source>
        <dbReference type="EMBL" id="EDM86546.1"/>
    </source>
</evidence>
<reference evidence="2 3" key="1">
    <citation type="submission" date="2007-03" db="EMBL/GenBank/DDBJ databases">
        <authorList>
            <person name="Fulton L."/>
            <person name="Clifton S."/>
            <person name="Fulton B."/>
            <person name="Xu J."/>
            <person name="Minx P."/>
            <person name="Pepin K.H."/>
            <person name="Johnson M."/>
            <person name="Thiruvilangam P."/>
            <person name="Bhonagiri V."/>
            <person name="Nash W.E."/>
            <person name="Mardis E.R."/>
            <person name="Wilson R.K."/>
        </authorList>
    </citation>
    <scope>NUCLEOTIDE SEQUENCE [LARGE SCALE GENOMIC DNA]</scope>
    <source>
        <strain evidence="2 3">ATCC 29174</strain>
    </source>
</reference>
<evidence type="ECO:0008006" key="4">
    <source>
        <dbReference type="Google" id="ProtNLM"/>
    </source>
</evidence>
<feature type="transmembrane region" description="Helical" evidence="1">
    <location>
        <begin position="48"/>
        <end position="65"/>
    </location>
</feature>
<dbReference type="Pfam" id="PF09578">
    <property type="entry name" value="Spore_YabQ"/>
    <property type="match status" value="1"/>
</dbReference>